<dbReference type="WBParaSite" id="MCU_003942-RA">
    <property type="protein sequence ID" value="MCU_003942-RA"/>
    <property type="gene ID" value="MCU_003942"/>
</dbReference>
<dbReference type="SUPFAM" id="SSF48652">
    <property type="entry name" value="Tetraspanin"/>
    <property type="match status" value="1"/>
</dbReference>
<organism evidence="7">
    <name type="scientific">Mesocestoides corti</name>
    <name type="common">Flatworm</name>
    <dbReference type="NCBI Taxonomy" id="53468"/>
    <lineage>
        <taxon>Eukaryota</taxon>
        <taxon>Metazoa</taxon>
        <taxon>Spiralia</taxon>
        <taxon>Lophotrochozoa</taxon>
        <taxon>Platyhelminthes</taxon>
        <taxon>Cestoda</taxon>
        <taxon>Eucestoda</taxon>
        <taxon>Cyclophyllidea</taxon>
        <taxon>Mesocestoididae</taxon>
        <taxon>Mesocestoides</taxon>
    </lineage>
</organism>
<feature type="transmembrane region" description="Helical" evidence="6">
    <location>
        <begin position="53"/>
        <end position="78"/>
    </location>
</feature>
<dbReference type="PRINTS" id="PR00259">
    <property type="entry name" value="TMFOUR"/>
</dbReference>
<comment type="subcellular location">
    <subcellularLocation>
        <location evidence="1 6">Membrane</location>
        <topology evidence="1 6">Multi-pass membrane protein</topology>
    </subcellularLocation>
</comment>
<dbReference type="InterPro" id="IPR018503">
    <property type="entry name" value="Tetraspanin_CS"/>
</dbReference>
<evidence type="ECO:0000256" key="2">
    <source>
        <dbReference type="ARBA" id="ARBA00006840"/>
    </source>
</evidence>
<dbReference type="AlphaFoldDB" id="A0A5K3EXN2"/>
<sequence length="207" mass="23117">MGVLQGGMKCLKYCTFFFNFIVFVFGLFLAGFGGYLLYQLTFYTNQIGDVTKIFPVAVIVLGFVIFFVGFLGCCGACYESPCMLITFAAIVAILLCLQIAVAVFVFVYKDELMEFLSNRFEMVFNDSNGALREQIERDLNCCGFKKPEGHCLLTLFVRKPCWDVITSKVESSMYIIIATAGTLCLIQIAAIIAACCLQSKIRSYTTY</sequence>
<dbReference type="PANTHER" id="PTHR19282">
    <property type="entry name" value="TETRASPANIN"/>
    <property type="match status" value="1"/>
</dbReference>
<protein>
    <recommendedName>
        <fullName evidence="6">Tetraspanin</fullName>
    </recommendedName>
</protein>
<dbReference type="GO" id="GO:0016020">
    <property type="term" value="C:membrane"/>
    <property type="evidence" value="ECO:0007669"/>
    <property type="project" value="UniProtKB-SubCell"/>
</dbReference>
<evidence type="ECO:0000256" key="6">
    <source>
        <dbReference type="RuleBase" id="RU361218"/>
    </source>
</evidence>
<dbReference type="InterPro" id="IPR018499">
    <property type="entry name" value="Tetraspanin/Peripherin"/>
</dbReference>
<feature type="transmembrane region" description="Helical" evidence="6">
    <location>
        <begin position="16"/>
        <end position="38"/>
    </location>
</feature>
<feature type="transmembrane region" description="Helical" evidence="6">
    <location>
        <begin position="85"/>
        <end position="108"/>
    </location>
</feature>
<dbReference type="InterPro" id="IPR000301">
    <property type="entry name" value="Tetraspanin_animals"/>
</dbReference>
<dbReference type="PROSITE" id="PS00421">
    <property type="entry name" value="TM4_1"/>
    <property type="match status" value="1"/>
</dbReference>
<dbReference type="InterPro" id="IPR008952">
    <property type="entry name" value="Tetraspanin_EC2_sf"/>
</dbReference>
<keyword evidence="5 6" id="KW-0472">Membrane</keyword>
<dbReference type="PIRSF" id="PIRSF002419">
    <property type="entry name" value="Tetraspanin"/>
    <property type="match status" value="1"/>
</dbReference>
<keyword evidence="4 6" id="KW-1133">Transmembrane helix</keyword>
<comment type="similarity">
    <text evidence="2 6">Belongs to the tetraspanin (TM4SF) family.</text>
</comment>
<reference evidence="7" key="1">
    <citation type="submission" date="2019-11" db="UniProtKB">
        <authorList>
            <consortium name="WormBaseParasite"/>
        </authorList>
    </citation>
    <scope>IDENTIFICATION</scope>
</reference>
<keyword evidence="3 6" id="KW-0812">Transmembrane</keyword>
<evidence type="ECO:0000256" key="5">
    <source>
        <dbReference type="ARBA" id="ARBA00023136"/>
    </source>
</evidence>
<feature type="transmembrane region" description="Helical" evidence="6">
    <location>
        <begin position="173"/>
        <end position="197"/>
    </location>
</feature>
<proteinExistence type="inferred from homology"/>
<name>A0A5K3EXN2_MESCO</name>
<accession>A0A5K3EXN2</accession>
<evidence type="ECO:0000256" key="3">
    <source>
        <dbReference type="ARBA" id="ARBA00022692"/>
    </source>
</evidence>
<dbReference type="Pfam" id="PF00335">
    <property type="entry name" value="Tetraspanin"/>
    <property type="match status" value="1"/>
</dbReference>
<evidence type="ECO:0000256" key="4">
    <source>
        <dbReference type="ARBA" id="ARBA00022989"/>
    </source>
</evidence>
<evidence type="ECO:0000313" key="7">
    <source>
        <dbReference type="WBParaSite" id="MCU_003942-RA"/>
    </source>
</evidence>
<evidence type="ECO:0000256" key="1">
    <source>
        <dbReference type="ARBA" id="ARBA00004141"/>
    </source>
</evidence>